<evidence type="ECO:0000256" key="7">
    <source>
        <dbReference type="PIRSR" id="PIRSR022950-1"/>
    </source>
</evidence>
<dbReference type="EC" id="3.1.1.89" evidence="2"/>
<dbReference type="InterPro" id="IPR029058">
    <property type="entry name" value="AB_hydrolase_fold"/>
</dbReference>
<dbReference type="EMBL" id="JADGKB010000034">
    <property type="protein sequence ID" value="KAJ3257772.1"/>
    <property type="molecule type" value="Genomic_DNA"/>
</dbReference>
<dbReference type="PANTHER" id="PTHR14189">
    <property type="entry name" value="PROTEIN PHOSPHATASE METHYLESTERASE-1 RELATED"/>
    <property type="match status" value="1"/>
</dbReference>
<dbReference type="Proteomes" id="UP001210925">
    <property type="component" value="Unassembled WGS sequence"/>
</dbReference>
<protein>
    <recommendedName>
        <fullName evidence="3">Protein phosphatase methylesterase 1</fullName>
        <ecNumber evidence="2">3.1.1.89</ecNumber>
    </recommendedName>
</protein>
<feature type="active site" evidence="7">
    <location>
        <position position="92"/>
    </location>
</feature>
<dbReference type="InterPro" id="IPR000073">
    <property type="entry name" value="AB_hydrolase_1"/>
</dbReference>
<evidence type="ECO:0000313" key="9">
    <source>
        <dbReference type="EMBL" id="KAJ3257772.1"/>
    </source>
</evidence>
<evidence type="ECO:0000256" key="5">
    <source>
        <dbReference type="ARBA" id="ARBA00022801"/>
    </source>
</evidence>
<sequence>MEVNGNRFNYELKIVSPSSPLLVFHHGGGHSLHSFTLLVDKLNYNTLTFDCRQHGQTETTNDADLSLETLTDDLVSLIQKLEYKELVLIGHSMGAPVVISAVPRLKKVVGVIVLDVVEGTAIESLGMMMSILMRRPKSFKSEQDAIEWSFKNGGKNLESLKISVPGQLRKVNEKYYWRTDLESSKSRLIAGWFENMSEKFLACKCAKLLVLAGADRLDKPLMIGQMQGKFQLIIIPESGHLIQEDVPEKLAVIIDEFYKRNQPLDISKIRKPLH</sequence>
<evidence type="ECO:0000256" key="1">
    <source>
        <dbReference type="ARBA" id="ARBA00008645"/>
    </source>
</evidence>
<dbReference type="Gene3D" id="3.40.50.1820">
    <property type="entry name" value="alpha/beta hydrolase"/>
    <property type="match status" value="1"/>
</dbReference>
<keyword evidence="5" id="KW-0378">Hydrolase</keyword>
<evidence type="ECO:0000256" key="3">
    <source>
        <dbReference type="ARBA" id="ARBA00020672"/>
    </source>
</evidence>
<dbReference type="PANTHER" id="PTHR14189:SF0">
    <property type="entry name" value="PROTEIN PHOSPHATASE METHYLESTERASE 1"/>
    <property type="match status" value="1"/>
</dbReference>
<evidence type="ECO:0000313" key="10">
    <source>
        <dbReference type="Proteomes" id="UP001210925"/>
    </source>
</evidence>
<comment type="similarity">
    <text evidence="1">Belongs to the AB hydrolase superfamily.</text>
</comment>
<evidence type="ECO:0000259" key="8">
    <source>
        <dbReference type="Pfam" id="PF12697"/>
    </source>
</evidence>
<dbReference type="PIRSF" id="PIRSF022950">
    <property type="entry name" value="PPase_methylesterase_euk"/>
    <property type="match status" value="1"/>
</dbReference>
<gene>
    <name evidence="9" type="primary">PPME1</name>
    <name evidence="9" type="ORF">HK103_004240</name>
</gene>
<dbReference type="GO" id="GO:0051723">
    <property type="term" value="F:protein methylesterase activity"/>
    <property type="evidence" value="ECO:0007669"/>
    <property type="project" value="UniProtKB-EC"/>
</dbReference>
<reference evidence="9" key="1">
    <citation type="submission" date="2020-05" db="EMBL/GenBank/DDBJ databases">
        <title>Phylogenomic resolution of chytrid fungi.</title>
        <authorList>
            <person name="Stajich J.E."/>
            <person name="Amses K."/>
            <person name="Simmons R."/>
            <person name="Seto K."/>
            <person name="Myers J."/>
            <person name="Bonds A."/>
            <person name="Quandt C.A."/>
            <person name="Barry K."/>
            <person name="Liu P."/>
            <person name="Grigoriev I."/>
            <person name="Longcore J.E."/>
            <person name="James T.Y."/>
        </authorList>
    </citation>
    <scope>NUCLEOTIDE SEQUENCE</scope>
    <source>
        <strain evidence="9">PLAUS21</strain>
    </source>
</reference>
<feature type="active site" evidence="7">
    <location>
        <position position="240"/>
    </location>
</feature>
<dbReference type="Pfam" id="PF12697">
    <property type="entry name" value="Abhydrolase_6"/>
    <property type="match status" value="1"/>
</dbReference>
<evidence type="ECO:0000256" key="4">
    <source>
        <dbReference type="ARBA" id="ARBA00022487"/>
    </source>
</evidence>
<feature type="active site" evidence="7">
    <location>
        <position position="115"/>
    </location>
</feature>
<accession>A0AAD5UGT6</accession>
<dbReference type="AlphaFoldDB" id="A0AAD5UGT6"/>
<feature type="domain" description="AB hydrolase-1" evidence="8">
    <location>
        <begin position="22"/>
        <end position="251"/>
    </location>
</feature>
<dbReference type="InterPro" id="IPR016812">
    <property type="entry name" value="PPase_methylesterase_euk"/>
</dbReference>
<dbReference type="SUPFAM" id="SSF53474">
    <property type="entry name" value="alpha/beta-Hydrolases"/>
    <property type="match status" value="1"/>
</dbReference>
<evidence type="ECO:0000256" key="2">
    <source>
        <dbReference type="ARBA" id="ARBA00013111"/>
    </source>
</evidence>
<name>A0AAD5UGT6_9FUNG</name>
<comment type="caution">
    <text evidence="9">The sequence shown here is derived from an EMBL/GenBank/DDBJ whole genome shotgun (WGS) entry which is preliminary data.</text>
</comment>
<organism evidence="9 10">
    <name type="scientific">Boothiomyces macroporosus</name>
    <dbReference type="NCBI Taxonomy" id="261099"/>
    <lineage>
        <taxon>Eukaryota</taxon>
        <taxon>Fungi</taxon>
        <taxon>Fungi incertae sedis</taxon>
        <taxon>Chytridiomycota</taxon>
        <taxon>Chytridiomycota incertae sedis</taxon>
        <taxon>Chytridiomycetes</taxon>
        <taxon>Rhizophydiales</taxon>
        <taxon>Terramycetaceae</taxon>
        <taxon>Boothiomyces</taxon>
    </lineage>
</organism>
<comment type="catalytic activity">
    <reaction evidence="6">
        <text>[phosphatase 2A protein]-C-terminal L-leucine methyl ester + H2O = [phosphatase 2A protein]-C-terminal L-leucine + methanol + H(+)</text>
        <dbReference type="Rhea" id="RHEA:48548"/>
        <dbReference type="Rhea" id="RHEA-COMP:12134"/>
        <dbReference type="Rhea" id="RHEA-COMP:12135"/>
        <dbReference type="ChEBI" id="CHEBI:15377"/>
        <dbReference type="ChEBI" id="CHEBI:15378"/>
        <dbReference type="ChEBI" id="CHEBI:17790"/>
        <dbReference type="ChEBI" id="CHEBI:90516"/>
        <dbReference type="ChEBI" id="CHEBI:90517"/>
        <dbReference type="EC" id="3.1.1.89"/>
    </reaction>
</comment>
<proteinExistence type="inferred from homology"/>
<evidence type="ECO:0000256" key="6">
    <source>
        <dbReference type="ARBA" id="ARBA00049203"/>
    </source>
</evidence>
<keyword evidence="10" id="KW-1185">Reference proteome</keyword>
<keyword evidence="4" id="KW-0719">Serine esterase</keyword>